<keyword evidence="4 6" id="KW-1133">Transmembrane helix</keyword>
<dbReference type="EMBL" id="FOHQ01000001">
    <property type="protein sequence ID" value="SES63033.1"/>
    <property type="molecule type" value="Genomic_DNA"/>
</dbReference>
<comment type="subcellular location">
    <subcellularLocation>
        <location evidence="1">Cell membrane</location>
        <topology evidence="1">Multi-pass membrane protein</topology>
    </subcellularLocation>
</comment>
<evidence type="ECO:0000256" key="4">
    <source>
        <dbReference type="ARBA" id="ARBA00022989"/>
    </source>
</evidence>
<protein>
    <submittedName>
        <fullName evidence="7">Uncharacterized membrane protein, DUF373 family</fullName>
    </submittedName>
</protein>
<dbReference type="InterPro" id="IPR020948">
    <property type="entry name" value="P_starv_induced_PsiE-like"/>
</dbReference>
<sequence length="161" mass="18069">MAPPSGNIMIDNTKVFRKIIDSITTLVLYILLLTLVVGMAKTVLDLRFTIFSSLDVGFNHMVSSVLTIFILIDLFNTFVDYHEHERIKLTYVTDATILIVMREIAVGMYAKEFESGFILALAALILVLGIVRVLAIRYSPEDLHDIVPSFMTGKQKETGNE</sequence>
<keyword evidence="2" id="KW-1003">Cell membrane</keyword>
<reference evidence="8" key="1">
    <citation type="submission" date="2016-10" db="EMBL/GenBank/DDBJ databases">
        <authorList>
            <person name="Varghese N."/>
            <person name="Submissions S."/>
        </authorList>
    </citation>
    <scope>NUCLEOTIDE SEQUENCE [LARGE SCALE GENOMIC DNA]</scope>
    <source>
        <strain evidence="8">SLH 33</strain>
    </source>
</reference>
<evidence type="ECO:0000313" key="7">
    <source>
        <dbReference type="EMBL" id="SES63033.1"/>
    </source>
</evidence>
<evidence type="ECO:0000256" key="3">
    <source>
        <dbReference type="ARBA" id="ARBA00022692"/>
    </source>
</evidence>
<keyword evidence="8" id="KW-1185">Reference proteome</keyword>
<proteinExistence type="predicted"/>
<accession>A0A1H9Y2Z3</accession>
<dbReference type="Pfam" id="PF06146">
    <property type="entry name" value="PsiE"/>
    <property type="match status" value="1"/>
</dbReference>
<dbReference type="AlphaFoldDB" id="A0A1H9Y2Z3"/>
<feature type="transmembrane region" description="Helical" evidence="6">
    <location>
        <begin position="19"/>
        <end position="40"/>
    </location>
</feature>
<keyword evidence="3 6" id="KW-0812">Transmembrane</keyword>
<dbReference type="Proteomes" id="UP000243338">
    <property type="component" value="Unassembled WGS sequence"/>
</dbReference>
<name>A0A1H9Y2Z3_9EURY</name>
<keyword evidence="5 6" id="KW-0472">Membrane</keyword>
<evidence type="ECO:0000256" key="2">
    <source>
        <dbReference type="ARBA" id="ARBA00022475"/>
    </source>
</evidence>
<dbReference type="GO" id="GO:0005886">
    <property type="term" value="C:plasma membrane"/>
    <property type="evidence" value="ECO:0007669"/>
    <property type="project" value="UniProtKB-SubCell"/>
</dbReference>
<evidence type="ECO:0000313" key="8">
    <source>
        <dbReference type="Proteomes" id="UP000243338"/>
    </source>
</evidence>
<organism evidence="7 8">
    <name type="scientific">Methanococcoides vulcani</name>
    <dbReference type="NCBI Taxonomy" id="1353158"/>
    <lineage>
        <taxon>Archaea</taxon>
        <taxon>Methanobacteriati</taxon>
        <taxon>Methanobacteriota</taxon>
        <taxon>Stenosarchaea group</taxon>
        <taxon>Methanomicrobia</taxon>
        <taxon>Methanosarcinales</taxon>
        <taxon>Methanosarcinaceae</taxon>
        <taxon>Methanococcoides</taxon>
    </lineage>
</organism>
<evidence type="ECO:0000256" key="5">
    <source>
        <dbReference type="ARBA" id="ARBA00023136"/>
    </source>
</evidence>
<feature type="transmembrane region" description="Helical" evidence="6">
    <location>
        <begin position="60"/>
        <end position="79"/>
    </location>
</feature>
<feature type="transmembrane region" description="Helical" evidence="6">
    <location>
        <begin position="116"/>
        <end position="135"/>
    </location>
</feature>
<evidence type="ECO:0000256" key="6">
    <source>
        <dbReference type="SAM" id="Phobius"/>
    </source>
</evidence>
<evidence type="ECO:0000256" key="1">
    <source>
        <dbReference type="ARBA" id="ARBA00004651"/>
    </source>
</evidence>
<gene>
    <name evidence="7" type="ORF">SAMN04488587_0178</name>
</gene>
<dbReference type="STRING" id="1353158.SAMN04488587_0178"/>